<reference evidence="1 2" key="1">
    <citation type="journal article" date="2019" name="Nat. Ecol. Evol.">
        <title>Megaphylogeny resolves global patterns of mushroom evolution.</title>
        <authorList>
            <person name="Varga T."/>
            <person name="Krizsan K."/>
            <person name="Foldi C."/>
            <person name="Dima B."/>
            <person name="Sanchez-Garcia M."/>
            <person name="Sanchez-Ramirez S."/>
            <person name="Szollosi G.J."/>
            <person name="Szarkandi J.G."/>
            <person name="Papp V."/>
            <person name="Albert L."/>
            <person name="Andreopoulos W."/>
            <person name="Angelini C."/>
            <person name="Antonin V."/>
            <person name="Barry K.W."/>
            <person name="Bougher N.L."/>
            <person name="Buchanan P."/>
            <person name="Buyck B."/>
            <person name="Bense V."/>
            <person name="Catcheside P."/>
            <person name="Chovatia M."/>
            <person name="Cooper J."/>
            <person name="Damon W."/>
            <person name="Desjardin D."/>
            <person name="Finy P."/>
            <person name="Geml J."/>
            <person name="Haridas S."/>
            <person name="Hughes K."/>
            <person name="Justo A."/>
            <person name="Karasinski D."/>
            <person name="Kautmanova I."/>
            <person name="Kiss B."/>
            <person name="Kocsube S."/>
            <person name="Kotiranta H."/>
            <person name="LaButti K.M."/>
            <person name="Lechner B.E."/>
            <person name="Liimatainen K."/>
            <person name="Lipzen A."/>
            <person name="Lukacs Z."/>
            <person name="Mihaltcheva S."/>
            <person name="Morgado L.N."/>
            <person name="Niskanen T."/>
            <person name="Noordeloos M.E."/>
            <person name="Ohm R.A."/>
            <person name="Ortiz-Santana B."/>
            <person name="Ovrebo C."/>
            <person name="Racz N."/>
            <person name="Riley R."/>
            <person name="Savchenko A."/>
            <person name="Shiryaev A."/>
            <person name="Soop K."/>
            <person name="Spirin V."/>
            <person name="Szebenyi C."/>
            <person name="Tomsovsky M."/>
            <person name="Tulloss R.E."/>
            <person name="Uehling J."/>
            <person name="Grigoriev I.V."/>
            <person name="Vagvolgyi C."/>
            <person name="Papp T."/>
            <person name="Martin F.M."/>
            <person name="Miettinen O."/>
            <person name="Hibbett D.S."/>
            <person name="Nagy L.G."/>
        </authorList>
    </citation>
    <scope>NUCLEOTIDE SEQUENCE [LARGE SCALE GENOMIC DNA]</scope>
    <source>
        <strain evidence="1 2">CBS 121175</strain>
    </source>
</reference>
<feature type="non-terminal residue" evidence="1">
    <location>
        <position position="87"/>
    </location>
</feature>
<accession>A0A5C3LAX7</accession>
<evidence type="ECO:0000313" key="2">
    <source>
        <dbReference type="Proteomes" id="UP000307440"/>
    </source>
</evidence>
<organism evidence="1 2">
    <name type="scientific">Coprinopsis marcescibilis</name>
    <name type="common">Agaric fungus</name>
    <name type="synonym">Psathyrella marcescibilis</name>
    <dbReference type="NCBI Taxonomy" id="230819"/>
    <lineage>
        <taxon>Eukaryota</taxon>
        <taxon>Fungi</taxon>
        <taxon>Dikarya</taxon>
        <taxon>Basidiomycota</taxon>
        <taxon>Agaricomycotina</taxon>
        <taxon>Agaricomycetes</taxon>
        <taxon>Agaricomycetidae</taxon>
        <taxon>Agaricales</taxon>
        <taxon>Agaricineae</taxon>
        <taxon>Psathyrellaceae</taxon>
        <taxon>Coprinopsis</taxon>
    </lineage>
</organism>
<gene>
    <name evidence="1" type="ORF">FA15DRAFT_737156</name>
</gene>
<dbReference type="AlphaFoldDB" id="A0A5C3LAX7"/>
<sequence>MWLNNTPLNRQLSWPNCWSHFWPFTTAAMACSCQQRVLSMVTPRKMVVGCNLIMWLPIFRSGHGVGIMDFFLNVWGTRCRVRSRSWN</sequence>
<name>A0A5C3LAX7_COPMA</name>
<proteinExistence type="predicted"/>
<protein>
    <submittedName>
        <fullName evidence="1">Uncharacterized protein</fullName>
    </submittedName>
</protein>
<dbReference type="Proteomes" id="UP000307440">
    <property type="component" value="Unassembled WGS sequence"/>
</dbReference>
<evidence type="ECO:0000313" key="1">
    <source>
        <dbReference type="EMBL" id="TFK25428.1"/>
    </source>
</evidence>
<dbReference type="EMBL" id="ML210186">
    <property type="protein sequence ID" value="TFK25428.1"/>
    <property type="molecule type" value="Genomic_DNA"/>
</dbReference>
<keyword evidence="2" id="KW-1185">Reference proteome</keyword>